<accession>A0ACB9NBA5</accession>
<reference evidence="1 2" key="1">
    <citation type="journal article" date="2022" name="DNA Res.">
        <title>Chromosomal-level genome assembly of the orchid tree Bauhinia variegata (Leguminosae; Cercidoideae) supports the allotetraploid origin hypothesis of Bauhinia.</title>
        <authorList>
            <person name="Zhong Y."/>
            <person name="Chen Y."/>
            <person name="Zheng D."/>
            <person name="Pang J."/>
            <person name="Liu Y."/>
            <person name="Luo S."/>
            <person name="Meng S."/>
            <person name="Qian L."/>
            <person name="Wei D."/>
            <person name="Dai S."/>
            <person name="Zhou R."/>
        </authorList>
    </citation>
    <scope>NUCLEOTIDE SEQUENCE [LARGE SCALE GENOMIC DNA]</scope>
    <source>
        <strain evidence="1">BV-YZ2020</strain>
    </source>
</reference>
<gene>
    <name evidence="1" type="ORF">L6164_018232</name>
</gene>
<protein>
    <submittedName>
        <fullName evidence="1">Uncharacterized protein</fullName>
    </submittedName>
</protein>
<keyword evidence="2" id="KW-1185">Reference proteome</keyword>
<name>A0ACB9NBA5_BAUVA</name>
<comment type="caution">
    <text evidence="1">The sequence shown here is derived from an EMBL/GenBank/DDBJ whole genome shotgun (WGS) entry which is preliminary data.</text>
</comment>
<proteinExistence type="predicted"/>
<evidence type="ECO:0000313" key="1">
    <source>
        <dbReference type="EMBL" id="KAI4333412.1"/>
    </source>
</evidence>
<sequence>MISRIRLSYHENVYRLACRSRTAAAVSIAATVPPLFTSLSTLASSSSSASDRDSVILKRLNHKDWLTPKEVLNIVNSLRDPSSAITVLELYSKRKDYKPNEAFYISIIKKLAQAKMFDSIENLMQRIKLERSCRLSDDFFYNVIKTYGNMAGRIGRAVETLYDMPRYNYWPSVKTFNFVLNLLVSAKLFDVAHEVYISAPKLGVEIDACCLNILIKGLCECGKLEAAFSVLDEFPKLRCEPNVRTFSTLMHTLCEKGKVEDAFGLLDRMERDEIFPDTITFNILIAGLRKQGRVEEGKQLLERMQLKGCYPNASSYQEVLYGLLESERFVEAKLVMNRMLLEGMTPSFVSYKMMIQGMCKMNLLGDVDWALKQMARHGFVPKMGMWKQIVRSVVSKESSKCICYENIMGN</sequence>
<organism evidence="1 2">
    <name type="scientific">Bauhinia variegata</name>
    <name type="common">Purple orchid tree</name>
    <name type="synonym">Phanera variegata</name>
    <dbReference type="NCBI Taxonomy" id="167791"/>
    <lineage>
        <taxon>Eukaryota</taxon>
        <taxon>Viridiplantae</taxon>
        <taxon>Streptophyta</taxon>
        <taxon>Embryophyta</taxon>
        <taxon>Tracheophyta</taxon>
        <taxon>Spermatophyta</taxon>
        <taxon>Magnoliopsida</taxon>
        <taxon>eudicotyledons</taxon>
        <taxon>Gunneridae</taxon>
        <taxon>Pentapetalae</taxon>
        <taxon>rosids</taxon>
        <taxon>fabids</taxon>
        <taxon>Fabales</taxon>
        <taxon>Fabaceae</taxon>
        <taxon>Cercidoideae</taxon>
        <taxon>Cercideae</taxon>
        <taxon>Bauhiniinae</taxon>
        <taxon>Bauhinia</taxon>
    </lineage>
</organism>
<dbReference type="Proteomes" id="UP000828941">
    <property type="component" value="Chromosome 7"/>
</dbReference>
<evidence type="ECO:0000313" key="2">
    <source>
        <dbReference type="Proteomes" id="UP000828941"/>
    </source>
</evidence>
<dbReference type="EMBL" id="CM039432">
    <property type="protein sequence ID" value="KAI4333412.1"/>
    <property type="molecule type" value="Genomic_DNA"/>
</dbReference>